<keyword evidence="1" id="KW-0812">Transmembrane</keyword>
<keyword evidence="1" id="KW-1133">Transmembrane helix</keyword>
<evidence type="ECO:0000256" key="1">
    <source>
        <dbReference type="SAM" id="Phobius"/>
    </source>
</evidence>
<dbReference type="Proteomes" id="UP001214576">
    <property type="component" value="Unassembled WGS sequence"/>
</dbReference>
<sequence length="130" mass="13707">MTDSYASETVPFSAVGFNGLFSVLVIFVSCLFVFVTILRVRSSQGRREASPACAAPLTAVAVFRGTGIFVCLQPSSSHSLGSDQVASVFHATVSPVLSPLVYGLRNKVKSAFKTAVGKAKSSMGFILEKP</sequence>
<dbReference type="SUPFAM" id="SSF81321">
    <property type="entry name" value="Family A G protein-coupled receptor-like"/>
    <property type="match status" value="1"/>
</dbReference>
<evidence type="ECO:0008006" key="4">
    <source>
        <dbReference type="Google" id="ProtNLM"/>
    </source>
</evidence>
<reference evidence="2" key="1">
    <citation type="submission" date="2022-03" db="EMBL/GenBank/DDBJ databases">
        <title>Genomic analyses of argali, domestic sheep and their hybrids provide insights into chromosomal evolution, heterosis and genetic basis of agronomic traits.</title>
        <authorList>
            <person name="Li M."/>
        </authorList>
    </citation>
    <scope>NUCLEOTIDE SEQUENCE</scope>
    <source>
        <strain evidence="2">CAU-MHL-2022a</strain>
        <tissue evidence="2">Skin</tissue>
    </source>
</reference>
<evidence type="ECO:0000313" key="3">
    <source>
        <dbReference type="Proteomes" id="UP001214576"/>
    </source>
</evidence>
<dbReference type="EMBL" id="JAKZEL010000014">
    <property type="protein sequence ID" value="KAI4537209.1"/>
    <property type="molecule type" value="Genomic_DNA"/>
</dbReference>
<keyword evidence="3" id="KW-1185">Reference proteome</keyword>
<feature type="transmembrane region" description="Helical" evidence="1">
    <location>
        <begin position="20"/>
        <end position="38"/>
    </location>
</feature>
<evidence type="ECO:0000313" key="2">
    <source>
        <dbReference type="EMBL" id="KAI4537209.1"/>
    </source>
</evidence>
<organism evidence="2 3">
    <name type="scientific">Ovis ammon polii</name>
    <dbReference type="NCBI Taxonomy" id="230172"/>
    <lineage>
        <taxon>Eukaryota</taxon>
        <taxon>Metazoa</taxon>
        <taxon>Chordata</taxon>
        <taxon>Craniata</taxon>
        <taxon>Vertebrata</taxon>
        <taxon>Euteleostomi</taxon>
        <taxon>Mammalia</taxon>
        <taxon>Eutheria</taxon>
        <taxon>Laurasiatheria</taxon>
        <taxon>Artiodactyla</taxon>
        <taxon>Ruminantia</taxon>
        <taxon>Pecora</taxon>
        <taxon>Bovidae</taxon>
        <taxon>Caprinae</taxon>
        <taxon>Ovis</taxon>
    </lineage>
</organism>
<keyword evidence="1" id="KW-0472">Membrane</keyword>
<comment type="caution">
    <text evidence="2">The sequence shown here is derived from an EMBL/GenBank/DDBJ whole genome shotgun (WGS) entry which is preliminary data.</text>
</comment>
<name>A0AAD4U3D1_OVIAM</name>
<dbReference type="PANTHER" id="PTHR48018">
    <property type="entry name" value="OLFACTORY RECEPTOR"/>
    <property type="match status" value="1"/>
</dbReference>
<gene>
    <name evidence="2" type="ORF">MG293_012072</name>
</gene>
<protein>
    <recommendedName>
        <fullName evidence="4">G-protein coupled receptors family 1 profile domain-containing protein</fullName>
    </recommendedName>
</protein>
<accession>A0AAD4U3D1</accession>
<proteinExistence type="predicted"/>
<dbReference type="AlphaFoldDB" id="A0AAD4U3D1"/>